<organism evidence="2 3">
    <name type="scientific">Penicillium angulare</name>
    <dbReference type="NCBI Taxonomy" id="116970"/>
    <lineage>
        <taxon>Eukaryota</taxon>
        <taxon>Fungi</taxon>
        <taxon>Dikarya</taxon>
        <taxon>Ascomycota</taxon>
        <taxon>Pezizomycotina</taxon>
        <taxon>Eurotiomycetes</taxon>
        <taxon>Eurotiomycetidae</taxon>
        <taxon>Eurotiales</taxon>
        <taxon>Aspergillaceae</taxon>
        <taxon>Penicillium</taxon>
    </lineage>
</organism>
<dbReference type="PANTHER" id="PTHR35020">
    <property type="entry name" value="N-ACETYLGLUCOSAMINE-INDUCED PROTEIN 1"/>
    <property type="match status" value="1"/>
</dbReference>
<dbReference type="EMBL" id="JAPQKH010000003">
    <property type="protein sequence ID" value="KAJ5108122.1"/>
    <property type="molecule type" value="Genomic_DNA"/>
</dbReference>
<dbReference type="GO" id="GO:0005737">
    <property type="term" value="C:cytoplasm"/>
    <property type="evidence" value="ECO:0007669"/>
    <property type="project" value="TreeGrafter"/>
</dbReference>
<evidence type="ECO:0000313" key="2">
    <source>
        <dbReference type="EMBL" id="KAJ5108122.1"/>
    </source>
</evidence>
<dbReference type="PANTHER" id="PTHR35020:SF2">
    <property type="entry name" value="N-ACETYLGLUCOSAMINE-INDUCED PROTEIN 1"/>
    <property type="match status" value="1"/>
</dbReference>
<dbReference type="OrthoDB" id="498286at2759"/>
<keyword evidence="3" id="KW-1185">Reference proteome</keyword>
<protein>
    <recommendedName>
        <fullName evidence="4">N-acetylglucosamine-induced protein 1</fullName>
    </recommendedName>
</protein>
<proteinExistence type="predicted"/>
<evidence type="ECO:0008006" key="4">
    <source>
        <dbReference type="Google" id="ProtNLM"/>
    </source>
</evidence>
<reference evidence="2" key="1">
    <citation type="submission" date="2022-11" db="EMBL/GenBank/DDBJ databases">
        <authorList>
            <person name="Petersen C."/>
        </authorList>
    </citation>
    <scope>NUCLEOTIDE SEQUENCE</scope>
    <source>
        <strain evidence="2">IBT 30069</strain>
    </source>
</reference>
<dbReference type="AlphaFoldDB" id="A0A9W9KJY8"/>
<gene>
    <name evidence="2" type="ORF">N7456_004797</name>
</gene>
<name>A0A9W9KJY8_9EURO</name>
<evidence type="ECO:0000313" key="3">
    <source>
        <dbReference type="Proteomes" id="UP001149165"/>
    </source>
</evidence>
<dbReference type="InterPro" id="IPR022036">
    <property type="entry name" value="DUF3605"/>
</dbReference>
<reference evidence="2" key="2">
    <citation type="journal article" date="2023" name="IMA Fungus">
        <title>Comparative genomic study of the Penicillium genus elucidates a diverse pangenome and 15 lateral gene transfer events.</title>
        <authorList>
            <person name="Petersen C."/>
            <person name="Sorensen T."/>
            <person name="Nielsen M.R."/>
            <person name="Sondergaard T.E."/>
            <person name="Sorensen J.L."/>
            <person name="Fitzpatrick D.A."/>
            <person name="Frisvad J.C."/>
            <person name="Nielsen K.L."/>
        </authorList>
    </citation>
    <scope>NUCLEOTIDE SEQUENCE</scope>
    <source>
        <strain evidence="2">IBT 30069</strain>
    </source>
</reference>
<evidence type="ECO:0000256" key="1">
    <source>
        <dbReference type="SAM" id="MobiDB-lite"/>
    </source>
</evidence>
<feature type="region of interest" description="Disordered" evidence="1">
    <location>
        <begin position="120"/>
        <end position="157"/>
    </location>
</feature>
<accession>A0A9W9KJY8</accession>
<dbReference type="Pfam" id="PF12239">
    <property type="entry name" value="DUF3605"/>
    <property type="match status" value="1"/>
</dbReference>
<comment type="caution">
    <text evidence="2">The sequence shown here is derived from an EMBL/GenBank/DDBJ whole genome shotgun (WGS) entry which is preliminary data.</text>
</comment>
<dbReference type="Proteomes" id="UP001149165">
    <property type="component" value="Unassembled WGS sequence"/>
</dbReference>
<dbReference type="GO" id="GO:0006044">
    <property type="term" value="P:N-acetylglucosamine metabolic process"/>
    <property type="evidence" value="ECO:0007669"/>
    <property type="project" value="TreeGrafter"/>
</dbReference>
<sequence length="274" mass="31080">MAPAPAYNLTPLDRELLNMKDEDFVPHDWQDLQDIIGKSMYPLSSLSKYRFKPLEIGLRIYPSPLSPPARNDLAALKRKPSDLRRYFAWSIETKAEYGSIMNFICLNRLKWPLPAELTGTVPAPDTHSSASDLPETDGSRSGSKESGPKLTFNNPTPFADPEDYKILRNDWPYGLEPGISHLVVWLRTPIAVKSGEGHLTDESRALIDGFVQRKFVQRLAEDGAERFANPGSHVLWFKNWVGLQSVRALEHVHVLVRDVPEEILTEWSEKPRPQ</sequence>